<gene>
    <name evidence="2" type="ORF">BRAA03T10997Z</name>
</gene>
<dbReference type="EMBL" id="LR031572">
    <property type="protein sequence ID" value="VDC79779.1"/>
    <property type="molecule type" value="Genomic_DNA"/>
</dbReference>
<organism evidence="2">
    <name type="scientific">Brassica campestris</name>
    <name type="common">Field mustard</name>
    <dbReference type="NCBI Taxonomy" id="3711"/>
    <lineage>
        <taxon>Eukaryota</taxon>
        <taxon>Viridiplantae</taxon>
        <taxon>Streptophyta</taxon>
        <taxon>Embryophyta</taxon>
        <taxon>Tracheophyta</taxon>
        <taxon>Spermatophyta</taxon>
        <taxon>Magnoliopsida</taxon>
        <taxon>eudicotyledons</taxon>
        <taxon>Gunneridae</taxon>
        <taxon>Pentapetalae</taxon>
        <taxon>rosids</taxon>
        <taxon>malvids</taxon>
        <taxon>Brassicales</taxon>
        <taxon>Brassicaceae</taxon>
        <taxon>Brassiceae</taxon>
        <taxon>Brassica</taxon>
    </lineage>
</organism>
<name>A0A3P5ZNX8_BRACM</name>
<reference evidence="2" key="1">
    <citation type="submission" date="2018-11" db="EMBL/GenBank/DDBJ databases">
        <authorList>
            <consortium name="Genoscope - CEA"/>
            <person name="William W."/>
        </authorList>
    </citation>
    <scope>NUCLEOTIDE SEQUENCE</scope>
</reference>
<protein>
    <submittedName>
        <fullName evidence="2">Uncharacterized protein</fullName>
    </submittedName>
</protein>
<feature type="coiled-coil region" evidence="1">
    <location>
        <begin position="57"/>
        <end position="84"/>
    </location>
</feature>
<dbReference type="AlphaFoldDB" id="A0A3P5ZNX8"/>
<accession>A0A3P5ZNX8</accession>
<evidence type="ECO:0000256" key="1">
    <source>
        <dbReference type="SAM" id="Coils"/>
    </source>
</evidence>
<sequence length="93" mass="10395">MKSYRVWLENFVLVTQTIKEIADKLSETAEAAVAAASAAHTMDEQRKIVSLEFERLSKDSVRQQEAAKLKLKELEEKTSALSKEKDQGACGHT</sequence>
<evidence type="ECO:0000313" key="2">
    <source>
        <dbReference type="EMBL" id="VDC79779.1"/>
    </source>
</evidence>
<keyword evidence="1" id="KW-0175">Coiled coil</keyword>
<proteinExistence type="predicted"/>